<feature type="compositionally biased region" description="Basic residues" evidence="1">
    <location>
        <begin position="285"/>
        <end position="296"/>
    </location>
</feature>
<comment type="caution">
    <text evidence="2">The sequence shown here is derived from an EMBL/GenBank/DDBJ whole genome shotgun (WGS) entry which is preliminary data.</text>
</comment>
<evidence type="ECO:0000313" key="2">
    <source>
        <dbReference type="EMBL" id="EJK57933.1"/>
    </source>
</evidence>
<evidence type="ECO:0000313" key="3">
    <source>
        <dbReference type="Proteomes" id="UP000266841"/>
    </source>
</evidence>
<feature type="region of interest" description="Disordered" evidence="1">
    <location>
        <begin position="273"/>
        <end position="302"/>
    </location>
</feature>
<feature type="region of interest" description="Disordered" evidence="1">
    <location>
        <begin position="460"/>
        <end position="486"/>
    </location>
</feature>
<feature type="compositionally biased region" description="Polar residues" evidence="1">
    <location>
        <begin position="139"/>
        <end position="158"/>
    </location>
</feature>
<dbReference type="Proteomes" id="UP000266841">
    <property type="component" value="Unassembled WGS sequence"/>
</dbReference>
<feature type="region of interest" description="Disordered" evidence="1">
    <location>
        <begin position="1"/>
        <end position="32"/>
    </location>
</feature>
<feature type="compositionally biased region" description="Gly residues" evidence="1">
    <location>
        <begin position="1"/>
        <end position="11"/>
    </location>
</feature>
<proteinExistence type="predicted"/>
<name>K0RVT7_THAOC</name>
<feature type="compositionally biased region" description="Basic and acidic residues" evidence="1">
    <location>
        <begin position="273"/>
        <end position="284"/>
    </location>
</feature>
<feature type="region of interest" description="Disordered" evidence="1">
    <location>
        <begin position="368"/>
        <end position="397"/>
    </location>
</feature>
<reference evidence="2 3" key="1">
    <citation type="journal article" date="2012" name="Genome Biol.">
        <title>Genome and low-iron response of an oceanic diatom adapted to chronic iron limitation.</title>
        <authorList>
            <person name="Lommer M."/>
            <person name="Specht M."/>
            <person name="Roy A.S."/>
            <person name="Kraemer L."/>
            <person name="Andreson R."/>
            <person name="Gutowska M.A."/>
            <person name="Wolf J."/>
            <person name="Bergner S.V."/>
            <person name="Schilhabel M.B."/>
            <person name="Klostermeier U.C."/>
            <person name="Beiko R.G."/>
            <person name="Rosenstiel P."/>
            <person name="Hippler M."/>
            <person name="Laroche J."/>
        </authorList>
    </citation>
    <scope>NUCLEOTIDE SEQUENCE [LARGE SCALE GENOMIC DNA]</scope>
    <source>
        <strain evidence="2 3">CCMP1005</strain>
    </source>
</reference>
<keyword evidence="3" id="KW-1185">Reference proteome</keyword>
<evidence type="ECO:0000256" key="1">
    <source>
        <dbReference type="SAM" id="MobiDB-lite"/>
    </source>
</evidence>
<feature type="region of interest" description="Disordered" evidence="1">
    <location>
        <begin position="138"/>
        <end position="158"/>
    </location>
</feature>
<protein>
    <submittedName>
        <fullName evidence="2">Uncharacterized protein</fullName>
    </submittedName>
</protein>
<feature type="non-terminal residue" evidence="2">
    <location>
        <position position="1"/>
    </location>
</feature>
<accession>K0RVT7</accession>
<feature type="region of interest" description="Disordered" evidence="1">
    <location>
        <begin position="54"/>
        <end position="113"/>
    </location>
</feature>
<dbReference type="AlphaFoldDB" id="K0RVT7"/>
<dbReference type="EMBL" id="AGNL01026646">
    <property type="protein sequence ID" value="EJK57933.1"/>
    <property type="molecule type" value="Genomic_DNA"/>
</dbReference>
<sequence length="697" mass="74579">PEPGSDGGPIGRGPADQPERADNNLRQNAAPLAEMARNVASNVELRARVRRFAEGGGGGSEIAGPSAGAMQGAAENDGGASKDVNSSGGDDAEGGTSGAGTEGAPSSDPSGGVSLVVDRRSIAFIEMEIVTEPNLWQVPKSSPKSISPAEASQQTSPTGPVHVYGTLNLGSNFCLRQASSIVYPAFLIFFGLKHLPEPPPRPRFLCAAGRVGILGPTDYSTLGHAVGGRRRREEDRAQLASTMLAKTAACRARINWLESRWPGFRREIFRQEAREQRGEEEGGKHKAGGRGARRGSKPLGLGLARTTGRQTLQATWGLARRQTEARRQRLRRGGNDCFRWAKEDGAGCLLCCRQFWTRRNAWGAAESAATSSAALPRSSASGGRLWAPPSRPRRCREGPRRLGLATLSWCTLSGGRRQGVEVRPAGILAHAVRKWLSPARWDLGARRPTVALAGTTRIPTHRKTNDSADEGTCETPNQGEAATTEARRQRLLSMGEGGWRGMLAVGNSGRGETPGAPPSRPRRCLCRRRRCRAQARRAGGFGRRRVGRGDAGRDRGGWDWRRSVGARCPAVDGRATRSGPVWAGLGRRRVGRGDACGDGGVAALKRVVRVGFSRGGWDGIGSGLCNGCPASASPKGNGRSPRLQEPRLHEQIVMLQVTDATINSLDGNSMTIQRGKEREHLQIEQPETVIGGAMRRR</sequence>
<gene>
    <name evidence="2" type="ORF">THAOC_21981</name>
</gene>
<organism evidence="2 3">
    <name type="scientific">Thalassiosira oceanica</name>
    <name type="common">Marine diatom</name>
    <dbReference type="NCBI Taxonomy" id="159749"/>
    <lineage>
        <taxon>Eukaryota</taxon>
        <taxon>Sar</taxon>
        <taxon>Stramenopiles</taxon>
        <taxon>Ochrophyta</taxon>
        <taxon>Bacillariophyta</taxon>
        <taxon>Coscinodiscophyceae</taxon>
        <taxon>Thalassiosirophycidae</taxon>
        <taxon>Thalassiosirales</taxon>
        <taxon>Thalassiosiraceae</taxon>
        <taxon>Thalassiosira</taxon>
    </lineage>
</organism>